<feature type="domain" description="N-acetyltransferase" evidence="1">
    <location>
        <begin position="32"/>
        <end position="89"/>
    </location>
</feature>
<sequence length="110" mass="12810">MINQCLESDRLFMDNWNPDRDALEAFESYSDPAMIWQLRRTCWGKVYATEAAKIIVNYSFNILNLATLYATIHPENHRSVAVTQRLGMTNLGLCDRYYNCQLLLFALQKP</sequence>
<gene>
    <name evidence="2" type="ORF">BI308_09775</name>
</gene>
<dbReference type="STRING" id="1925591.BI308_09775"/>
<reference evidence="2" key="1">
    <citation type="submission" date="2016-10" db="EMBL/GenBank/DDBJ databases">
        <title>CRISPR-Cas defence system in Roseofilum reptotaenium: evidence of a bacteriophage-cyanobacterium arms race in the coral black band disease.</title>
        <authorList>
            <person name="Buerger P."/>
            <person name="Wood-Charlson E.M."/>
            <person name="Weynberg K.D."/>
            <person name="Willis B."/>
            <person name="Van Oppen M.J."/>
        </authorList>
    </citation>
    <scope>NUCLEOTIDE SEQUENCE [LARGE SCALE GENOMIC DNA]</scope>
    <source>
        <strain evidence="2">AO1-A</strain>
    </source>
</reference>
<dbReference type="InterPro" id="IPR051531">
    <property type="entry name" value="N-acetyltransferase"/>
</dbReference>
<dbReference type="PANTHER" id="PTHR43792:SF1">
    <property type="entry name" value="N-ACETYLTRANSFERASE DOMAIN-CONTAINING PROTEIN"/>
    <property type="match status" value="1"/>
</dbReference>
<dbReference type="AlphaFoldDB" id="A0A1L9QT50"/>
<keyword evidence="3" id="KW-1185">Reference proteome</keyword>
<dbReference type="InterPro" id="IPR016181">
    <property type="entry name" value="Acyl_CoA_acyltransferase"/>
</dbReference>
<protein>
    <recommendedName>
        <fullName evidence="1">N-acetyltransferase domain-containing protein</fullName>
    </recommendedName>
</protein>
<evidence type="ECO:0000313" key="3">
    <source>
        <dbReference type="Proteomes" id="UP000183940"/>
    </source>
</evidence>
<dbReference type="Gene3D" id="3.40.630.30">
    <property type="match status" value="1"/>
</dbReference>
<dbReference type="GO" id="GO:0016747">
    <property type="term" value="F:acyltransferase activity, transferring groups other than amino-acyl groups"/>
    <property type="evidence" value="ECO:0007669"/>
    <property type="project" value="InterPro"/>
</dbReference>
<dbReference type="SUPFAM" id="SSF55729">
    <property type="entry name" value="Acyl-CoA N-acyltransferases (Nat)"/>
    <property type="match status" value="1"/>
</dbReference>
<dbReference type="Pfam" id="PF13302">
    <property type="entry name" value="Acetyltransf_3"/>
    <property type="match status" value="1"/>
</dbReference>
<evidence type="ECO:0000259" key="1">
    <source>
        <dbReference type="Pfam" id="PF13302"/>
    </source>
</evidence>
<name>A0A1L9QT50_9CYAN</name>
<comment type="caution">
    <text evidence="2">The sequence shown here is derived from an EMBL/GenBank/DDBJ whole genome shotgun (WGS) entry which is preliminary data.</text>
</comment>
<dbReference type="PANTHER" id="PTHR43792">
    <property type="entry name" value="GNAT FAMILY, PUTATIVE (AFU_ORTHOLOGUE AFUA_3G00765)-RELATED-RELATED"/>
    <property type="match status" value="1"/>
</dbReference>
<evidence type="ECO:0000313" key="2">
    <source>
        <dbReference type="EMBL" id="OJJ25796.1"/>
    </source>
</evidence>
<organism evidence="2 3">
    <name type="scientific">Roseofilum reptotaenium AO1-A</name>
    <dbReference type="NCBI Taxonomy" id="1925591"/>
    <lineage>
        <taxon>Bacteria</taxon>
        <taxon>Bacillati</taxon>
        <taxon>Cyanobacteriota</taxon>
        <taxon>Cyanophyceae</taxon>
        <taxon>Desertifilales</taxon>
        <taxon>Desertifilaceae</taxon>
        <taxon>Roseofilum</taxon>
    </lineage>
</organism>
<dbReference type="EMBL" id="MLAW01000013">
    <property type="protein sequence ID" value="OJJ25796.1"/>
    <property type="molecule type" value="Genomic_DNA"/>
</dbReference>
<dbReference type="Proteomes" id="UP000183940">
    <property type="component" value="Unassembled WGS sequence"/>
</dbReference>
<dbReference type="InterPro" id="IPR000182">
    <property type="entry name" value="GNAT_dom"/>
</dbReference>
<proteinExistence type="predicted"/>
<accession>A0A1L9QT50</accession>